<evidence type="ECO:0000313" key="1">
    <source>
        <dbReference type="Proteomes" id="UP000887565"/>
    </source>
</evidence>
<sequence length="86" mass="9536">MDASDNRLLLLLKTYPTMITGFPIAWINATSLELLEDNSRSIQNIQGARAIVDLAANLIGVQKFKNEDIIVITSYNAQTQESDIVI</sequence>
<evidence type="ECO:0000313" key="2">
    <source>
        <dbReference type="WBParaSite" id="nRc.2.0.1.t05818-RA"/>
    </source>
</evidence>
<accession>A0A915HWL9</accession>
<reference evidence="2" key="1">
    <citation type="submission" date="2022-11" db="UniProtKB">
        <authorList>
            <consortium name="WormBaseParasite"/>
        </authorList>
    </citation>
    <scope>IDENTIFICATION</scope>
</reference>
<keyword evidence="1" id="KW-1185">Reference proteome</keyword>
<dbReference type="WBParaSite" id="nRc.2.0.1.t05818-RA">
    <property type="protein sequence ID" value="nRc.2.0.1.t05818-RA"/>
    <property type="gene ID" value="nRc.2.0.1.g05818"/>
</dbReference>
<name>A0A915HWL9_ROMCU</name>
<dbReference type="Proteomes" id="UP000887565">
    <property type="component" value="Unplaced"/>
</dbReference>
<proteinExistence type="predicted"/>
<dbReference type="AlphaFoldDB" id="A0A915HWL9"/>
<dbReference type="Gene3D" id="3.40.50.300">
    <property type="entry name" value="P-loop containing nucleotide triphosphate hydrolases"/>
    <property type="match status" value="1"/>
</dbReference>
<dbReference type="InterPro" id="IPR027417">
    <property type="entry name" value="P-loop_NTPase"/>
</dbReference>
<organism evidence="1 2">
    <name type="scientific">Romanomermis culicivorax</name>
    <name type="common">Nematode worm</name>
    <dbReference type="NCBI Taxonomy" id="13658"/>
    <lineage>
        <taxon>Eukaryota</taxon>
        <taxon>Metazoa</taxon>
        <taxon>Ecdysozoa</taxon>
        <taxon>Nematoda</taxon>
        <taxon>Enoplea</taxon>
        <taxon>Dorylaimia</taxon>
        <taxon>Mermithida</taxon>
        <taxon>Mermithoidea</taxon>
        <taxon>Mermithidae</taxon>
        <taxon>Romanomermis</taxon>
    </lineage>
</organism>
<protein>
    <submittedName>
        <fullName evidence="2">DNA2/NAM7 helicase-like C-terminal domain-containing protein</fullName>
    </submittedName>
</protein>